<keyword evidence="1" id="KW-0732">Signal</keyword>
<dbReference type="CTD" id="20237507"/>
<dbReference type="KEGG" id="lgi:LOTGIDRAFT_157827"/>
<protein>
    <submittedName>
        <fullName evidence="2">Uncharacterized protein</fullName>
    </submittedName>
</protein>
<dbReference type="Proteomes" id="UP000030746">
    <property type="component" value="Unassembled WGS sequence"/>
</dbReference>
<sequence length="167" mass="18525">MMNLAVVTPLLVMLVISLQSVGARRRCWCDARVNGIVIKNFGVIASCSGWCGCRNDNINRCGLTCDEKVHQWAETVCLQKYKGQQVRSHFKASSCKTGDGKRTYTCNPPKLCTKKVTKRVAYTCYKVVTQTVTYPCGRPISPVLPISPAGGLPLRPSIKDRIEDMVR</sequence>
<gene>
    <name evidence="2" type="ORF">LOTGIDRAFT_157827</name>
</gene>
<feature type="signal peptide" evidence="1">
    <location>
        <begin position="1"/>
        <end position="23"/>
    </location>
</feature>
<dbReference type="RefSeq" id="XP_009048670.1">
    <property type="nucleotide sequence ID" value="XM_009050422.1"/>
</dbReference>
<reference evidence="2 3" key="1">
    <citation type="journal article" date="2013" name="Nature">
        <title>Insights into bilaterian evolution from three spiralian genomes.</title>
        <authorList>
            <person name="Simakov O."/>
            <person name="Marletaz F."/>
            <person name="Cho S.J."/>
            <person name="Edsinger-Gonzales E."/>
            <person name="Havlak P."/>
            <person name="Hellsten U."/>
            <person name="Kuo D.H."/>
            <person name="Larsson T."/>
            <person name="Lv J."/>
            <person name="Arendt D."/>
            <person name="Savage R."/>
            <person name="Osoegawa K."/>
            <person name="de Jong P."/>
            <person name="Grimwood J."/>
            <person name="Chapman J.A."/>
            <person name="Shapiro H."/>
            <person name="Aerts A."/>
            <person name="Otillar R.P."/>
            <person name="Terry A.Y."/>
            <person name="Boore J.L."/>
            <person name="Grigoriev I.V."/>
            <person name="Lindberg D.R."/>
            <person name="Seaver E.C."/>
            <person name="Weisblat D.A."/>
            <person name="Putnam N.H."/>
            <person name="Rokhsar D.S."/>
        </authorList>
    </citation>
    <scope>NUCLEOTIDE SEQUENCE [LARGE SCALE GENOMIC DNA]</scope>
</reference>
<dbReference type="EMBL" id="KB200701">
    <property type="protein sequence ID" value="ESP00551.1"/>
    <property type="molecule type" value="Genomic_DNA"/>
</dbReference>
<feature type="chain" id="PRO_5004719103" evidence="1">
    <location>
        <begin position="24"/>
        <end position="167"/>
    </location>
</feature>
<dbReference type="GeneID" id="20237507"/>
<evidence type="ECO:0000313" key="3">
    <source>
        <dbReference type="Proteomes" id="UP000030746"/>
    </source>
</evidence>
<evidence type="ECO:0000313" key="2">
    <source>
        <dbReference type="EMBL" id="ESP00551.1"/>
    </source>
</evidence>
<organism evidence="2 3">
    <name type="scientific">Lottia gigantea</name>
    <name type="common">Giant owl limpet</name>
    <dbReference type="NCBI Taxonomy" id="225164"/>
    <lineage>
        <taxon>Eukaryota</taxon>
        <taxon>Metazoa</taxon>
        <taxon>Spiralia</taxon>
        <taxon>Lophotrochozoa</taxon>
        <taxon>Mollusca</taxon>
        <taxon>Gastropoda</taxon>
        <taxon>Patellogastropoda</taxon>
        <taxon>Lottioidea</taxon>
        <taxon>Lottiidae</taxon>
        <taxon>Lottia</taxon>
    </lineage>
</organism>
<proteinExistence type="predicted"/>
<dbReference type="AlphaFoldDB" id="V4AZK3"/>
<dbReference type="HOGENOM" id="CLU_1877755_0_0_1"/>
<name>V4AZK3_LOTGI</name>
<evidence type="ECO:0000256" key="1">
    <source>
        <dbReference type="SAM" id="SignalP"/>
    </source>
</evidence>
<dbReference type="OMA" id="IDTHRHW"/>
<keyword evidence="3" id="KW-1185">Reference proteome</keyword>
<accession>V4AZK3</accession>